<protein>
    <submittedName>
        <fullName evidence="2">Spore coat protein CotH</fullName>
    </submittedName>
</protein>
<reference evidence="2 3" key="1">
    <citation type="submission" date="2018-09" db="EMBL/GenBank/DDBJ databases">
        <authorList>
            <person name="Postec A."/>
        </authorList>
    </citation>
    <scope>NUCLEOTIDE SEQUENCE [LARGE SCALE GENOMIC DNA]</scope>
    <source>
        <strain evidence="2">70B-A</strain>
    </source>
</reference>
<sequence>MIKSKYIHWIVMMATVMALGISTLLIGYAFDTTSSESVTMDYADFVFNGDVISLDIIADPTAWSTMLENATAETYIMVDVVINGKEIKNVGIRPKGNSSLSQVARDDTSDRFSFRLKFDQYIKGQTFMGLDTMVMNNMIGDNSYMKEYLSYDIMAYMEVDTPLYGFTDVSVNGETWGFYLAVELYDDSYQSRVYGNTSGNLYNVKSMDIGSNHMDANQAQRPQGNTSSSGSAVVMNPGMQDARTREGVVSDEFIPKRGEGVEGREGIVGRGMGMGNNGNTGGDLKYTDDLMTSYAAIFENGVGKIGESDQKKVIEALKHLQEGEELEKYWDVDVILRYMAAHTVVVNLDSYSSNMAQNYYIYENDGKLTILPWDYNLAFGGFSSNSMTEVVNFPIDTPVSGVTMEERPLFNILLSQETYKATYHEYLETIVSDYLKQGQWAKKIETLDQLIGVYVEKDPSAFCTYEEYKQAIDTLTNLGTLRSESILGQLEGAIPSTNTTQETAKEKLIQADHLSIEDLGSMGGGGNSGKMAIFDQAKTD</sequence>
<proteinExistence type="predicted"/>
<dbReference type="PANTHER" id="PTHR40050">
    <property type="entry name" value="INNER SPORE COAT PROTEIN H"/>
    <property type="match status" value="1"/>
</dbReference>
<keyword evidence="1" id="KW-0472">Membrane</keyword>
<keyword evidence="1" id="KW-0812">Transmembrane</keyword>
<dbReference type="RefSeq" id="WP_125136912.1">
    <property type="nucleotide sequence ID" value="NZ_LR130778.1"/>
</dbReference>
<dbReference type="InterPro" id="IPR014867">
    <property type="entry name" value="Spore_coat_CotH_CotH2/3/7"/>
</dbReference>
<dbReference type="OrthoDB" id="3235126at2"/>
<organism evidence="2 3">
    <name type="scientific">Petrocella atlantisensis</name>
    <dbReference type="NCBI Taxonomy" id="2173034"/>
    <lineage>
        <taxon>Bacteria</taxon>
        <taxon>Bacillati</taxon>
        <taxon>Bacillota</taxon>
        <taxon>Clostridia</taxon>
        <taxon>Lachnospirales</taxon>
        <taxon>Vallitaleaceae</taxon>
        <taxon>Petrocella</taxon>
    </lineage>
</organism>
<name>A0A3P7RYI9_9FIRM</name>
<dbReference type="KEGG" id="cbar:PATL70BA_1743"/>
<feature type="transmembrane region" description="Helical" evidence="1">
    <location>
        <begin position="7"/>
        <end position="30"/>
    </location>
</feature>
<dbReference type="Proteomes" id="UP000279029">
    <property type="component" value="Chromosome"/>
</dbReference>
<evidence type="ECO:0000313" key="2">
    <source>
        <dbReference type="EMBL" id="VDN47632.1"/>
    </source>
</evidence>
<keyword evidence="3" id="KW-1185">Reference proteome</keyword>
<dbReference type="EMBL" id="LR130778">
    <property type="protein sequence ID" value="VDN47632.1"/>
    <property type="molecule type" value="Genomic_DNA"/>
</dbReference>
<keyword evidence="2" id="KW-0167">Capsid protein</keyword>
<keyword evidence="2" id="KW-0946">Virion</keyword>
<dbReference type="PANTHER" id="PTHR40050:SF1">
    <property type="entry name" value="INNER SPORE COAT PROTEIN H"/>
    <property type="match status" value="1"/>
</dbReference>
<evidence type="ECO:0000313" key="3">
    <source>
        <dbReference type="Proteomes" id="UP000279029"/>
    </source>
</evidence>
<dbReference type="Pfam" id="PF08757">
    <property type="entry name" value="CotH"/>
    <property type="match status" value="2"/>
</dbReference>
<keyword evidence="1" id="KW-1133">Transmembrane helix</keyword>
<dbReference type="AlphaFoldDB" id="A0A3P7RYI9"/>
<accession>A0A3P7RYI9</accession>
<evidence type="ECO:0000256" key="1">
    <source>
        <dbReference type="SAM" id="Phobius"/>
    </source>
</evidence>
<gene>
    <name evidence="2" type="ORF">PATL70BA_1743</name>
</gene>